<dbReference type="OrthoDB" id="546632at2759"/>
<dbReference type="CDD" id="cd00077">
    <property type="entry name" value="HDc"/>
    <property type="match status" value="1"/>
</dbReference>
<evidence type="ECO:0000259" key="5">
    <source>
        <dbReference type="PROSITE" id="PS51845"/>
    </source>
</evidence>
<dbReference type="Pfam" id="PF00233">
    <property type="entry name" value="PDEase_I"/>
    <property type="match status" value="1"/>
</dbReference>
<comment type="cofactor">
    <cofactor evidence="3">
        <name>a divalent metal cation</name>
        <dbReference type="ChEBI" id="CHEBI:60240"/>
    </cofactor>
    <text evidence="3">Binds 2 divalent metal cations per subunit. Site 1 may preferentially bind zinc ions, while site 2 has a preference for magnesium and/or manganese ions.</text>
</comment>
<evidence type="ECO:0000313" key="7">
    <source>
        <dbReference type="Proteomes" id="UP000467700"/>
    </source>
</evidence>
<gene>
    <name evidence="6" type="ORF">AAE3_LOCUS6498</name>
</gene>
<dbReference type="InterPro" id="IPR023174">
    <property type="entry name" value="PDEase_CS"/>
</dbReference>
<dbReference type="InterPro" id="IPR036971">
    <property type="entry name" value="PDEase_catalytic_dom_sf"/>
</dbReference>
<keyword evidence="7" id="KW-1185">Reference proteome</keyword>
<feature type="compositionally biased region" description="Low complexity" evidence="4">
    <location>
        <begin position="717"/>
        <end position="744"/>
    </location>
</feature>
<feature type="compositionally biased region" description="Basic and acidic residues" evidence="4">
    <location>
        <begin position="803"/>
        <end position="812"/>
    </location>
</feature>
<sequence length="842" mass="91052">MCGVVLDQKPPLNHRVVPRDWRRRSADVGGLQLATEGMGQGQGWMGGDSAQVETIYAEMLSDMYTETLNSVNDNSLDSVPADLPDAVRSRLIRALDRWHFEPHKLPDEEVLACSLILFEALFRVEGMRDAIPLSMHQISAFIHHLRRIYRYENTYHNFEHALDVLQACQSYLKSAGMVPSPTILFEPNRLWKPKKAFDSGSLVSCLGLRELFMLYIAAIGHDVGHPGFTNMFMKNAKTPLSLVFDHSSALEQMHCQLLLRVMRHHGLGILLDDPKNGSQFRKILWQSVIATDMGVHEDFMQRFRRAIEGEASSLCARQIIICQALLKNADISNPTRPFLVSKHWANALMQEWTAQAHLEEEFQLQPSVMSSDDPIKETESQIFFITRFAKPLLDLTVRAVPEMSMHLTHCKNNLQTWGRRKAELVNARQAEEKAKHSSSMRTSPPLPPPPPSTASTCYSISPPPTSPRQSDCYLTVFPLTLPTFKSMPQPPYTPAASVRSDQESLSIPDSPSESESTFPFSPISSSSSSKSSSAGSGSGAGEGRGLPPRQRNESTVSVASSSYHSATSSHYTTSSHHTTSTTTSAAHAAIRAASRLGSMRKKSQKLGPNVLAGASVSAANNDPSLLASMPTLAGAGAQDGFLHVLNRKASRNSWGGSAGTLSGLAALFNNSNNQLSPVPSAATSPAMGHVAIPAALAQTVVPTPGGGEGWNQPQEPPSLSRPQFQQPQFQQPQPQHQSQPQCPTSSPPPPHHPPASRSSSGSTVSSSATATAASSRSLRSPLRSPSGLGSPLGDNDKGNNITKGDRAPDKGTKTASPPQPPLSPTSGSFILSRSSIKLQVSP</sequence>
<dbReference type="InterPro" id="IPR002073">
    <property type="entry name" value="PDEase_catalytic_dom"/>
</dbReference>
<dbReference type="InterPro" id="IPR003607">
    <property type="entry name" value="HD/PDEase_dom"/>
</dbReference>
<feature type="region of interest" description="Disordered" evidence="4">
    <location>
        <begin position="426"/>
        <end position="469"/>
    </location>
</feature>
<keyword evidence="2 3" id="KW-0378">Hydrolase</keyword>
<dbReference type="Proteomes" id="UP000467700">
    <property type="component" value="Unassembled WGS sequence"/>
</dbReference>
<evidence type="ECO:0000256" key="3">
    <source>
        <dbReference type="RuleBase" id="RU363067"/>
    </source>
</evidence>
<dbReference type="EC" id="3.1.4.-" evidence="3"/>
<feature type="domain" description="PDEase" evidence="5">
    <location>
        <begin position="75"/>
        <end position="424"/>
    </location>
</feature>
<reference evidence="6 7" key="1">
    <citation type="submission" date="2020-01" db="EMBL/GenBank/DDBJ databases">
        <authorList>
            <person name="Gupta K D."/>
        </authorList>
    </citation>
    <scope>NUCLEOTIDE SEQUENCE [LARGE SCALE GENOMIC DNA]</scope>
</reference>
<dbReference type="GO" id="GO:0046872">
    <property type="term" value="F:metal ion binding"/>
    <property type="evidence" value="ECO:0007669"/>
    <property type="project" value="UniProtKB-KW"/>
</dbReference>
<organism evidence="6 7">
    <name type="scientific">Cyclocybe aegerita</name>
    <name type="common">Black poplar mushroom</name>
    <name type="synonym">Agrocybe aegerita</name>
    <dbReference type="NCBI Taxonomy" id="1973307"/>
    <lineage>
        <taxon>Eukaryota</taxon>
        <taxon>Fungi</taxon>
        <taxon>Dikarya</taxon>
        <taxon>Basidiomycota</taxon>
        <taxon>Agaricomycotina</taxon>
        <taxon>Agaricomycetes</taxon>
        <taxon>Agaricomycetidae</taxon>
        <taxon>Agaricales</taxon>
        <taxon>Agaricineae</taxon>
        <taxon>Bolbitiaceae</taxon>
        <taxon>Cyclocybe</taxon>
    </lineage>
</organism>
<evidence type="ECO:0000256" key="4">
    <source>
        <dbReference type="SAM" id="MobiDB-lite"/>
    </source>
</evidence>
<dbReference type="AlphaFoldDB" id="A0A8S0WJZ5"/>
<dbReference type="GO" id="GO:0007165">
    <property type="term" value="P:signal transduction"/>
    <property type="evidence" value="ECO:0007669"/>
    <property type="project" value="InterPro"/>
</dbReference>
<comment type="caution">
    <text evidence="6">The sequence shown here is derived from an EMBL/GenBank/DDBJ whole genome shotgun (WGS) entry which is preliminary data.</text>
</comment>
<dbReference type="PROSITE" id="PS00126">
    <property type="entry name" value="PDEASE_I_1"/>
    <property type="match status" value="1"/>
</dbReference>
<feature type="region of interest" description="Disordered" evidence="4">
    <location>
        <begin position="484"/>
        <end position="587"/>
    </location>
</feature>
<dbReference type="PROSITE" id="PS51845">
    <property type="entry name" value="PDEASE_I_2"/>
    <property type="match status" value="1"/>
</dbReference>
<dbReference type="PANTHER" id="PTHR11347">
    <property type="entry name" value="CYCLIC NUCLEOTIDE PHOSPHODIESTERASE"/>
    <property type="match status" value="1"/>
</dbReference>
<proteinExistence type="inferred from homology"/>
<evidence type="ECO:0000256" key="2">
    <source>
        <dbReference type="ARBA" id="ARBA00022801"/>
    </source>
</evidence>
<dbReference type="SMART" id="SM00471">
    <property type="entry name" value="HDc"/>
    <property type="match status" value="1"/>
</dbReference>
<dbReference type="SUPFAM" id="SSF109604">
    <property type="entry name" value="HD-domain/PDEase-like"/>
    <property type="match status" value="1"/>
</dbReference>
<feature type="compositionally biased region" description="Low complexity" evidence="4">
    <location>
        <begin position="554"/>
        <end position="587"/>
    </location>
</feature>
<comment type="similarity">
    <text evidence="3">Belongs to the cyclic nucleotide phosphodiesterase family.</text>
</comment>
<feature type="compositionally biased region" description="Low complexity" evidence="4">
    <location>
        <begin position="755"/>
        <end position="793"/>
    </location>
</feature>
<evidence type="ECO:0000256" key="1">
    <source>
        <dbReference type="ARBA" id="ARBA00022723"/>
    </source>
</evidence>
<evidence type="ECO:0000313" key="6">
    <source>
        <dbReference type="EMBL" id="CAA7264267.1"/>
    </source>
</evidence>
<dbReference type="GO" id="GO:0004114">
    <property type="term" value="F:3',5'-cyclic-nucleotide phosphodiesterase activity"/>
    <property type="evidence" value="ECO:0007669"/>
    <property type="project" value="InterPro"/>
</dbReference>
<accession>A0A8S0WJZ5</accession>
<feature type="region of interest" description="Disordered" evidence="4">
    <location>
        <begin position="700"/>
        <end position="842"/>
    </location>
</feature>
<feature type="compositionally biased region" description="Low complexity" evidence="4">
    <location>
        <begin position="510"/>
        <end position="535"/>
    </location>
</feature>
<keyword evidence="1 3" id="KW-0479">Metal-binding</keyword>
<feature type="compositionally biased region" description="Polar residues" evidence="4">
    <location>
        <begin position="824"/>
        <end position="842"/>
    </location>
</feature>
<dbReference type="EMBL" id="CACVBS010000044">
    <property type="protein sequence ID" value="CAA7264267.1"/>
    <property type="molecule type" value="Genomic_DNA"/>
</dbReference>
<name>A0A8S0WJZ5_CYCAE</name>
<protein>
    <recommendedName>
        <fullName evidence="3">Phosphodiesterase</fullName>
        <ecNumber evidence="3">3.1.4.-</ecNumber>
    </recommendedName>
</protein>
<dbReference type="Gene3D" id="1.10.1300.10">
    <property type="entry name" value="3'5'-cyclic nucleotide phosphodiesterase, catalytic domain"/>
    <property type="match status" value="1"/>
</dbReference>